<dbReference type="RefSeq" id="WP_220165044.1">
    <property type="nucleotide sequence ID" value="NZ_CP080507.1"/>
</dbReference>
<name>A0A8F9TXU4_9BACT</name>
<evidence type="ECO:0008006" key="3">
    <source>
        <dbReference type="Google" id="ProtNLM"/>
    </source>
</evidence>
<proteinExistence type="predicted"/>
<evidence type="ECO:0000313" key="1">
    <source>
        <dbReference type="EMBL" id="QYM80203.1"/>
    </source>
</evidence>
<keyword evidence="2" id="KW-1185">Reference proteome</keyword>
<dbReference type="Proteomes" id="UP000825051">
    <property type="component" value="Chromosome"/>
</dbReference>
<reference evidence="1" key="1">
    <citation type="submission" date="2021-08" db="EMBL/GenBank/DDBJ databases">
        <title>Genome of a novel bacterium of the phylum Verrucomicrobia, Oleiharenicola sp. KSB-15.</title>
        <authorList>
            <person name="Chung J.-H."/>
            <person name="Ahn J.-H."/>
            <person name="Yoon Y."/>
            <person name="Kim D.-Y."/>
            <person name="An S.-H."/>
            <person name="Park I."/>
            <person name="Yeon J."/>
        </authorList>
    </citation>
    <scope>NUCLEOTIDE SEQUENCE</scope>
    <source>
        <strain evidence="1">KSB-15</strain>
    </source>
</reference>
<organism evidence="1 2">
    <name type="scientific">Horticoccus luteus</name>
    <dbReference type="NCBI Taxonomy" id="2862869"/>
    <lineage>
        <taxon>Bacteria</taxon>
        <taxon>Pseudomonadati</taxon>
        <taxon>Verrucomicrobiota</taxon>
        <taxon>Opitutia</taxon>
        <taxon>Opitutales</taxon>
        <taxon>Opitutaceae</taxon>
        <taxon>Horticoccus</taxon>
    </lineage>
</organism>
<dbReference type="KEGG" id="ole:K0B96_06195"/>
<dbReference type="EMBL" id="CP080507">
    <property type="protein sequence ID" value="QYM80203.1"/>
    <property type="molecule type" value="Genomic_DNA"/>
</dbReference>
<evidence type="ECO:0000313" key="2">
    <source>
        <dbReference type="Proteomes" id="UP000825051"/>
    </source>
</evidence>
<protein>
    <recommendedName>
        <fullName evidence="3">DUF2017 domain-containing protein</fullName>
    </recommendedName>
</protein>
<accession>A0A8F9TXU4</accession>
<gene>
    <name evidence="1" type="ORF">K0B96_06195</name>
</gene>
<sequence>MKRIEVKLSLPVVAPLLDVIKRAADQLRGGLASPGALADVDQELEASWLDELQATQNDEVGALLALFDDEFFRDGVIALDGENAEPILRASSAVRLRLRTMNLEVLPDETLEDGSADLSALEEPVQKAFMAYLFLATLQELIIQHLDSSILDS</sequence>
<dbReference type="AlphaFoldDB" id="A0A8F9TXU4"/>